<feature type="transmembrane region" description="Helical" evidence="2">
    <location>
        <begin position="12"/>
        <end position="32"/>
    </location>
</feature>
<evidence type="ECO:0000259" key="3">
    <source>
        <dbReference type="Pfam" id="PF08378"/>
    </source>
</evidence>
<evidence type="ECO:0000313" key="4">
    <source>
        <dbReference type="EMBL" id="SJM56959.1"/>
    </source>
</evidence>
<reference evidence="4 5" key="1">
    <citation type="submission" date="2017-02" db="EMBL/GenBank/DDBJ databases">
        <authorList>
            <person name="Peterson S.W."/>
        </authorList>
    </citation>
    <scope>NUCLEOTIDE SEQUENCE [LARGE SCALE GENOMIC DNA]</scope>
    <source>
        <strain evidence="4 5">B Ar 00.02</strain>
    </source>
</reference>
<keyword evidence="2" id="KW-0472">Membrane</keyword>
<evidence type="ECO:0000256" key="2">
    <source>
        <dbReference type="SAM" id="Phobius"/>
    </source>
</evidence>
<dbReference type="Proteomes" id="UP000195913">
    <property type="component" value="Unassembled WGS sequence"/>
</dbReference>
<gene>
    <name evidence="4" type="ORF">FM101_04705</name>
</gene>
<dbReference type="Pfam" id="PF08378">
    <property type="entry name" value="NERD"/>
    <property type="match status" value="1"/>
</dbReference>
<accession>A0A1R4FM59</accession>
<feature type="domain" description="NERD" evidence="3">
    <location>
        <begin position="150"/>
        <end position="274"/>
    </location>
</feature>
<protein>
    <recommendedName>
        <fullName evidence="3">NERD domain-containing protein</fullName>
    </recommendedName>
</protein>
<keyword evidence="2" id="KW-1133">Transmembrane helix</keyword>
<keyword evidence="5" id="KW-1185">Reference proteome</keyword>
<organism evidence="4 5">
    <name type="scientific">Arthrobacter rhombi</name>
    <dbReference type="NCBI Taxonomy" id="71253"/>
    <lineage>
        <taxon>Bacteria</taxon>
        <taxon>Bacillati</taxon>
        <taxon>Actinomycetota</taxon>
        <taxon>Actinomycetes</taxon>
        <taxon>Micrococcales</taxon>
        <taxon>Micrococcaceae</taxon>
        <taxon>Arthrobacter</taxon>
    </lineage>
</organism>
<sequence length="368" mass="41630">MSSCCTVPMLSTLIWFLVLAVIVLVGLFILTARRHKRDLASAMAQRTQEHLVHANERDRLGQSLQTTRKQSAAERDRLERSLASSHENDVMRLNELHNAKITESESSNELLKRQLDDAREFFRKGMKWDLASRNAIVSICRSLSVSGFLATNVVFDPSATSKTEHFAAQIDHVLVTDSFVLIIENKRWKGLVFADKHPSAVSPHFQHLVDESDLQDHFAVQIVPDSSARTLLTVRTHPQPDAPCRQVRKQAMRLRDFFMSKLEDSPWIETSVFYSHPDFHFEGGRTCAANGRTPTRIAAGSQELHSVIGSILQDRHSQKVPVQTSRIGTVLKEYGADIVGFGQYKERWGKPLLPTQQLNAQRSQQRSD</sequence>
<proteinExistence type="predicted"/>
<evidence type="ECO:0000256" key="1">
    <source>
        <dbReference type="SAM" id="MobiDB-lite"/>
    </source>
</evidence>
<feature type="region of interest" description="Disordered" evidence="1">
    <location>
        <begin position="55"/>
        <end position="79"/>
    </location>
</feature>
<dbReference type="InterPro" id="IPR011528">
    <property type="entry name" value="NERD"/>
</dbReference>
<evidence type="ECO:0000313" key="5">
    <source>
        <dbReference type="Proteomes" id="UP000195913"/>
    </source>
</evidence>
<dbReference type="AlphaFoldDB" id="A0A1R4FM59"/>
<dbReference type="EMBL" id="FUHW01000020">
    <property type="protein sequence ID" value="SJM56959.1"/>
    <property type="molecule type" value="Genomic_DNA"/>
</dbReference>
<keyword evidence="2" id="KW-0812">Transmembrane</keyword>
<name>A0A1R4FM59_9MICC</name>